<dbReference type="Pfam" id="PF04015">
    <property type="entry name" value="DUF362"/>
    <property type="match status" value="1"/>
</dbReference>
<evidence type="ECO:0000313" key="2">
    <source>
        <dbReference type="EMBL" id="KKM82766.1"/>
    </source>
</evidence>
<comment type="caution">
    <text evidence="2">The sequence shown here is derived from an EMBL/GenBank/DDBJ whole genome shotgun (WGS) entry which is preliminary data.</text>
</comment>
<sequence length="443" mass="49367">MSKSKVSIVKYEKPLESVRKLVELTNLFDEIPKDAKVFIKPNIVYWNAFTNFPKWGVITSSRVIEDVVVLLKERGIDDISIGEGIVTADVKDTETAADAFEKLGYNLLKERYGVKPINTFTRPFEKVDLGTGFKVNFSSDALAADVVIDIPVLKTHSQAVVTLGFKCLKGLINYASRKKFHSDDPVKDLHHNIAQLPNKLKKILTIIDGIYTLERGPAIDGKAHRNNILVASSDILSADMVGAKLLGIDPTDVPHLVQAAKDRNRPIDLSDVEIVGETIESLASHHEWDFIYNKAGDLPLPFQRIGVEGLKYHKYDSTLCTYCSGINGTLLMIIKGAWQTRKGKPFDNVEFLNGKIQEPSPGMNKTILLGQCQYNKNKDHPNIKEMIPIRGCPPSTDDVIKAFSSIGIELPSTLFQNMNKGAGFLMAKYKGRAEFEESFFQIK</sequence>
<reference evidence="2" key="1">
    <citation type="journal article" date="2015" name="Nature">
        <title>Complex archaea that bridge the gap between prokaryotes and eukaryotes.</title>
        <authorList>
            <person name="Spang A."/>
            <person name="Saw J.H."/>
            <person name="Jorgensen S.L."/>
            <person name="Zaremba-Niedzwiedzka K."/>
            <person name="Martijn J."/>
            <person name="Lind A.E."/>
            <person name="van Eijk R."/>
            <person name="Schleper C."/>
            <person name="Guy L."/>
            <person name="Ettema T.J."/>
        </authorList>
    </citation>
    <scope>NUCLEOTIDE SEQUENCE</scope>
</reference>
<evidence type="ECO:0000259" key="1">
    <source>
        <dbReference type="Pfam" id="PF04015"/>
    </source>
</evidence>
<feature type="domain" description="DUF362" evidence="1">
    <location>
        <begin position="37"/>
        <end position="244"/>
    </location>
</feature>
<gene>
    <name evidence="2" type="ORF">LCGC14_1316210</name>
</gene>
<dbReference type="EMBL" id="LAZR01007810">
    <property type="protein sequence ID" value="KKM82766.1"/>
    <property type="molecule type" value="Genomic_DNA"/>
</dbReference>
<dbReference type="AlphaFoldDB" id="A0A0F9L678"/>
<organism evidence="2">
    <name type="scientific">marine sediment metagenome</name>
    <dbReference type="NCBI Taxonomy" id="412755"/>
    <lineage>
        <taxon>unclassified sequences</taxon>
        <taxon>metagenomes</taxon>
        <taxon>ecological metagenomes</taxon>
    </lineage>
</organism>
<proteinExistence type="predicted"/>
<protein>
    <recommendedName>
        <fullName evidence="1">DUF362 domain-containing protein</fullName>
    </recommendedName>
</protein>
<name>A0A0F9L678_9ZZZZ</name>
<dbReference type="InterPro" id="IPR007160">
    <property type="entry name" value="DUF362"/>
</dbReference>
<accession>A0A0F9L678</accession>